<gene>
    <name evidence="2" type="ORF">CRYO30217_00039</name>
</gene>
<dbReference type="SUPFAM" id="SSF53067">
    <property type="entry name" value="Actin-like ATPase domain"/>
    <property type="match status" value="2"/>
</dbReference>
<reference evidence="2" key="1">
    <citation type="submission" date="2021-04" db="EMBL/GenBank/DDBJ databases">
        <authorList>
            <person name="Rodrigo-Torres L."/>
            <person name="Arahal R. D."/>
            <person name="Lucena T."/>
        </authorList>
    </citation>
    <scope>NUCLEOTIDE SEQUENCE</scope>
    <source>
        <strain evidence="2">AS29M-1</strain>
    </source>
</reference>
<dbReference type="CDD" id="cd24079">
    <property type="entry name" value="ASKHA_NBD_PG1100-like"/>
    <property type="match status" value="1"/>
</dbReference>
<dbReference type="InterPro" id="IPR052519">
    <property type="entry name" value="Euk-type_GlcNAc_Kinase"/>
</dbReference>
<dbReference type="RefSeq" id="WP_258540285.1">
    <property type="nucleotide sequence ID" value="NZ_OU015584.1"/>
</dbReference>
<dbReference type="InterPro" id="IPR002731">
    <property type="entry name" value="ATPase_BadF"/>
</dbReference>
<name>A0A916JIV4_9FLAO</name>
<evidence type="ECO:0000313" key="2">
    <source>
        <dbReference type="EMBL" id="CAG5076284.1"/>
    </source>
</evidence>
<proteinExistence type="predicted"/>
<sequence>MFKLIADSGSTKTDWVLTENGVVIKKVRTVGLNPYLNTKGAITTAIRTELLPSLSSAKIKGTREVEFYGAGCSNDEKKNVIASCIRSFFPLADVVVEHDLLGAAKAVCNNQPGIAAILGTGSNSCYFDGEKIVRNVISLGFILGDEGSGCYIGKQLIADFLNEEMPEELNEHLRNDMGLCKDQIFDNVYKKPRPNPYLASFTKWIDNYYDDFDYLHELIKRSFTDFFVKSILKYENHESIPINVVGSVGHRFRDELEEVAKRHSCNLGTVIKSPIDGLIK</sequence>
<organism evidence="2 3">
    <name type="scientific">Parvicella tangerina</name>
    <dbReference type="NCBI Taxonomy" id="2829795"/>
    <lineage>
        <taxon>Bacteria</taxon>
        <taxon>Pseudomonadati</taxon>
        <taxon>Bacteroidota</taxon>
        <taxon>Flavobacteriia</taxon>
        <taxon>Flavobacteriales</taxon>
        <taxon>Parvicellaceae</taxon>
        <taxon>Parvicella</taxon>
    </lineage>
</organism>
<dbReference type="InterPro" id="IPR043129">
    <property type="entry name" value="ATPase_NBD"/>
</dbReference>
<dbReference type="Gene3D" id="1.10.720.160">
    <property type="match status" value="1"/>
</dbReference>
<accession>A0A916JIV4</accession>
<dbReference type="Pfam" id="PF01869">
    <property type="entry name" value="BcrAD_BadFG"/>
    <property type="match status" value="1"/>
</dbReference>
<keyword evidence="3" id="KW-1185">Reference proteome</keyword>
<dbReference type="Proteomes" id="UP000683507">
    <property type="component" value="Chromosome"/>
</dbReference>
<dbReference type="PANTHER" id="PTHR43190:SF3">
    <property type="entry name" value="N-ACETYL-D-GLUCOSAMINE KINASE"/>
    <property type="match status" value="1"/>
</dbReference>
<protein>
    <recommendedName>
        <fullName evidence="1">ATPase BadF/BadG/BcrA/BcrD type domain-containing protein</fullName>
    </recommendedName>
</protein>
<dbReference type="Gene3D" id="3.30.420.40">
    <property type="match status" value="2"/>
</dbReference>
<feature type="domain" description="ATPase BadF/BadG/BcrA/BcrD type" evidence="1">
    <location>
        <begin position="7"/>
        <end position="161"/>
    </location>
</feature>
<dbReference type="AlphaFoldDB" id="A0A916JIV4"/>
<dbReference type="KEGG" id="ptan:CRYO30217_00039"/>
<dbReference type="PANTHER" id="PTHR43190">
    <property type="entry name" value="N-ACETYL-D-GLUCOSAMINE KINASE"/>
    <property type="match status" value="1"/>
</dbReference>
<evidence type="ECO:0000313" key="3">
    <source>
        <dbReference type="Proteomes" id="UP000683507"/>
    </source>
</evidence>
<dbReference type="EMBL" id="OU015584">
    <property type="protein sequence ID" value="CAG5076284.1"/>
    <property type="molecule type" value="Genomic_DNA"/>
</dbReference>
<evidence type="ECO:0000259" key="1">
    <source>
        <dbReference type="Pfam" id="PF01869"/>
    </source>
</evidence>